<sequence>MSASRNIYKDDIDFTALALQSPEFAKYLKSNGQLDFTDPDAVRWALNATKDTLNTLKPRANEHRQLTKSLLQRDFGLKVNIPDKRLCPPVPNRLNYILWLQDLLDTTGDKYQGRYDADRKVVGLDIGTGCCSIYPLLGCSMRPGWSFFATDIDEGNIESSRANVIANGLDSRITVVRTNSEEKLIPLDTKLKVDRLDFTMCNPPFYASQDEMVASAEAKDRPPFSACTGAEVEMVTAGGEVAFISRMIEESLQLRNKVLWYTSMCGKLSSISVLIEKLIEHGNNNYAVTEFVQGNKTKRWALAWSWTDIRPTAAVARGITTIPKHLLPFPSEYTFTATTESIDEVATTVDAELGALSLQWLWRKSLATGVGFAMQNVWSRQARRKLRNPDAMADQPRVEESKAALGFGVQLKKEFSDDKGVKVIIRWIKGTDTVLFESFCGMLKRKIDSKPRFESQTPIPQ</sequence>
<accession>A0ACD1HE31</accession>
<proteinExistence type="predicted"/>
<evidence type="ECO:0000313" key="1">
    <source>
        <dbReference type="EMBL" id="RAH71730.1"/>
    </source>
</evidence>
<dbReference type="Proteomes" id="UP000249661">
    <property type="component" value="Unassembled WGS sequence"/>
</dbReference>
<dbReference type="EMBL" id="KZ824947">
    <property type="protein sequence ID" value="RAH71730.1"/>
    <property type="molecule type" value="Genomic_DNA"/>
</dbReference>
<gene>
    <name evidence="1" type="ORF">BO66DRAFT_436979</name>
</gene>
<organism evidence="1 2">
    <name type="scientific">Aspergillus aculeatinus CBS 121060</name>
    <dbReference type="NCBI Taxonomy" id="1448322"/>
    <lineage>
        <taxon>Eukaryota</taxon>
        <taxon>Fungi</taxon>
        <taxon>Dikarya</taxon>
        <taxon>Ascomycota</taxon>
        <taxon>Pezizomycotina</taxon>
        <taxon>Eurotiomycetes</taxon>
        <taxon>Eurotiomycetidae</taxon>
        <taxon>Eurotiales</taxon>
        <taxon>Aspergillaceae</taxon>
        <taxon>Aspergillus</taxon>
        <taxon>Aspergillus subgen. Circumdati</taxon>
    </lineage>
</organism>
<protein>
    <submittedName>
        <fullName evidence="1">DUF890 domain protein</fullName>
    </submittedName>
</protein>
<reference evidence="1" key="1">
    <citation type="submission" date="2018-02" db="EMBL/GenBank/DDBJ databases">
        <title>The genomes of Aspergillus section Nigri reveals drivers in fungal speciation.</title>
        <authorList>
            <consortium name="DOE Joint Genome Institute"/>
            <person name="Vesth T.C."/>
            <person name="Nybo J."/>
            <person name="Theobald S."/>
            <person name="Brandl J."/>
            <person name="Frisvad J.C."/>
            <person name="Nielsen K.F."/>
            <person name="Lyhne E.K."/>
            <person name="Kogle M.E."/>
            <person name="Kuo A."/>
            <person name="Riley R."/>
            <person name="Clum A."/>
            <person name="Nolan M."/>
            <person name="Lipzen A."/>
            <person name="Salamov A."/>
            <person name="Henrissat B."/>
            <person name="Wiebenga A."/>
            <person name="De vries R.P."/>
            <person name="Grigoriev I.V."/>
            <person name="Mortensen U.H."/>
            <person name="Andersen M.R."/>
            <person name="Baker S.E."/>
        </authorList>
    </citation>
    <scope>NUCLEOTIDE SEQUENCE</scope>
    <source>
        <strain evidence="1">CBS 121060</strain>
    </source>
</reference>
<name>A0ACD1HE31_9EURO</name>
<keyword evidence="2" id="KW-1185">Reference proteome</keyword>
<evidence type="ECO:0000313" key="2">
    <source>
        <dbReference type="Proteomes" id="UP000249661"/>
    </source>
</evidence>